<dbReference type="RefSeq" id="WP_225405888.1">
    <property type="nucleotide sequence ID" value="NZ_JAYJJR010000002.1"/>
</dbReference>
<sequence length="131" mass="14469">MIATINYWARHYQSVWLERAADPSLADWLRLACLAFAKHRANGHANFAPGELGRLLAKPGPDGQLKPLTKSAVSNAIKRAKDRGWISKESTAQCLVVPPHAIAGGCGKHYEACRVHPYRNSLKRQTDLRSA</sequence>
<organism evidence="1 2">
    <name type="scientific">[Mycobacterium] crassicus</name>
    <dbReference type="NCBI Taxonomy" id="2872309"/>
    <lineage>
        <taxon>Bacteria</taxon>
        <taxon>Bacillati</taxon>
        <taxon>Actinomycetota</taxon>
        <taxon>Actinomycetes</taxon>
        <taxon>Mycobacteriales</taxon>
        <taxon>Mycobacteriaceae</taxon>
        <taxon>Mycolicibacter</taxon>
    </lineage>
</organism>
<evidence type="ECO:0000313" key="1">
    <source>
        <dbReference type="EMBL" id="MEB3020390.1"/>
    </source>
</evidence>
<evidence type="ECO:0000313" key="2">
    <source>
        <dbReference type="Proteomes" id="UP001299596"/>
    </source>
</evidence>
<proteinExistence type="predicted"/>
<keyword evidence="2" id="KW-1185">Reference proteome</keyword>
<accession>A0ABU5XDL4</accession>
<protein>
    <submittedName>
        <fullName evidence="1">Uncharacterized protein</fullName>
    </submittedName>
</protein>
<gene>
    <name evidence="1" type="ORF">K6T79_04955</name>
</gene>
<dbReference type="Proteomes" id="UP001299596">
    <property type="component" value="Unassembled WGS sequence"/>
</dbReference>
<reference evidence="1 2" key="1">
    <citation type="submission" date="2023-12" db="EMBL/GenBank/DDBJ databases">
        <title>Description of new species of Mycobacterium terrae complex isolated from sewage at the Sao Paulo Zoological Park Foundation in Brazil.</title>
        <authorList>
            <person name="Romagnoli C.L."/>
            <person name="Conceicao E.C."/>
            <person name="Machado E."/>
            <person name="Barreto L.B.P.F."/>
            <person name="Sharma A."/>
            <person name="Silva N.M."/>
            <person name="Marques L.E."/>
            <person name="Juliana M.A."/>
            <person name="Lourenco M.C.S."/>
            <person name="Digiampietri L.A."/>
            <person name="Suffys P.N."/>
            <person name="Viana-Niero C."/>
        </authorList>
    </citation>
    <scope>NUCLEOTIDE SEQUENCE [LARGE SCALE GENOMIC DNA]</scope>
    <source>
        <strain evidence="1 2">MYC098</strain>
    </source>
</reference>
<comment type="caution">
    <text evidence="1">The sequence shown here is derived from an EMBL/GenBank/DDBJ whole genome shotgun (WGS) entry which is preliminary data.</text>
</comment>
<name>A0ABU5XDL4_9MYCO</name>
<dbReference type="EMBL" id="JAYJJR010000002">
    <property type="protein sequence ID" value="MEB3020390.1"/>
    <property type="molecule type" value="Genomic_DNA"/>
</dbReference>